<sequence length="125" mass="13898">MVKNLISHCPLFLKRLQKVLVAGSHANNLGYQCGGWTIQWQGLGGNNLTKDQKVIRCCFAVRILRMIDKETLNVRKGSFIAGSFPKCQRGAAPALTTWEKVKIRLDPGRAFVKPNGCLDNFPGRT</sequence>
<keyword evidence="6" id="KW-0326">Glycosidase</keyword>
<feature type="non-terminal residue" evidence="7">
    <location>
        <position position="1"/>
    </location>
</feature>
<dbReference type="Gene3D" id="3.40.50.1700">
    <property type="entry name" value="Glycoside hydrolase family 3 C-terminal domain"/>
    <property type="match status" value="1"/>
</dbReference>
<evidence type="ECO:0000256" key="4">
    <source>
        <dbReference type="ARBA" id="ARBA00022729"/>
    </source>
</evidence>
<evidence type="ECO:0000313" key="8">
    <source>
        <dbReference type="Proteomes" id="UP000257109"/>
    </source>
</evidence>
<dbReference type="EC" id="3.2.1.21" evidence="3"/>
<comment type="caution">
    <text evidence="7">The sequence shown here is derived from an EMBL/GenBank/DDBJ whole genome shotgun (WGS) entry which is preliminary data.</text>
</comment>
<keyword evidence="5" id="KW-0378">Hydrolase</keyword>
<dbReference type="InterPro" id="IPR051915">
    <property type="entry name" value="Cellulose_Degrad_GH3"/>
</dbReference>
<organism evidence="7 8">
    <name type="scientific">Mucuna pruriens</name>
    <name type="common">Velvet bean</name>
    <name type="synonym">Dolichos pruriens</name>
    <dbReference type="NCBI Taxonomy" id="157652"/>
    <lineage>
        <taxon>Eukaryota</taxon>
        <taxon>Viridiplantae</taxon>
        <taxon>Streptophyta</taxon>
        <taxon>Embryophyta</taxon>
        <taxon>Tracheophyta</taxon>
        <taxon>Spermatophyta</taxon>
        <taxon>Magnoliopsida</taxon>
        <taxon>eudicotyledons</taxon>
        <taxon>Gunneridae</taxon>
        <taxon>Pentapetalae</taxon>
        <taxon>rosids</taxon>
        <taxon>fabids</taxon>
        <taxon>Fabales</taxon>
        <taxon>Fabaceae</taxon>
        <taxon>Papilionoideae</taxon>
        <taxon>50 kb inversion clade</taxon>
        <taxon>NPAAA clade</taxon>
        <taxon>indigoferoid/millettioid clade</taxon>
        <taxon>Phaseoleae</taxon>
        <taxon>Mucuna</taxon>
    </lineage>
</organism>
<proteinExistence type="inferred from homology"/>
<dbReference type="PANTHER" id="PTHR30620">
    <property type="entry name" value="PERIPLASMIC BETA-GLUCOSIDASE-RELATED"/>
    <property type="match status" value="1"/>
</dbReference>
<keyword evidence="8" id="KW-1185">Reference proteome</keyword>
<keyword evidence="4" id="KW-0732">Signal</keyword>
<dbReference type="GO" id="GO:0008422">
    <property type="term" value="F:beta-glucosidase activity"/>
    <property type="evidence" value="ECO:0007669"/>
    <property type="project" value="UniProtKB-EC"/>
</dbReference>
<evidence type="ECO:0000256" key="2">
    <source>
        <dbReference type="ARBA" id="ARBA00005336"/>
    </source>
</evidence>
<dbReference type="EMBL" id="QJKJ01016185">
    <property type="protein sequence ID" value="RDX61360.1"/>
    <property type="molecule type" value="Genomic_DNA"/>
</dbReference>
<evidence type="ECO:0000256" key="5">
    <source>
        <dbReference type="ARBA" id="ARBA00022801"/>
    </source>
</evidence>
<evidence type="ECO:0000256" key="6">
    <source>
        <dbReference type="ARBA" id="ARBA00023295"/>
    </source>
</evidence>
<evidence type="ECO:0000256" key="1">
    <source>
        <dbReference type="ARBA" id="ARBA00000448"/>
    </source>
</evidence>
<accession>A0A371E5Q6</accession>
<dbReference type="AlphaFoldDB" id="A0A371E5Q6"/>
<name>A0A371E5Q6_MUCPR</name>
<dbReference type="OrthoDB" id="1730990at2759"/>
<dbReference type="Proteomes" id="UP000257109">
    <property type="component" value="Unassembled WGS sequence"/>
</dbReference>
<dbReference type="STRING" id="157652.A0A371E5Q6"/>
<evidence type="ECO:0000313" key="7">
    <source>
        <dbReference type="EMBL" id="RDX61360.1"/>
    </source>
</evidence>
<dbReference type="GO" id="GO:0009251">
    <property type="term" value="P:glucan catabolic process"/>
    <property type="evidence" value="ECO:0007669"/>
    <property type="project" value="TreeGrafter"/>
</dbReference>
<protein>
    <recommendedName>
        <fullName evidence="3">beta-glucosidase</fullName>
        <ecNumber evidence="3">3.2.1.21</ecNumber>
    </recommendedName>
</protein>
<dbReference type="PANTHER" id="PTHR30620:SF16">
    <property type="entry name" value="LYSOSOMAL BETA GLUCOSIDASE"/>
    <property type="match status" value="1"/>
</dbReference>
<reference evidence="7" key="1">
    <citation type="submission" date="2018-05" db="EMBL/GenBank/DDBJ databases">
        <title>Draft genome of Mucuna pruriens seed.</title>
        <authorList>
            <person name="Nnadi N.E."/>
            <person name="Vos R."/>
            <person name="Hasami M.H."/>
            <person name="Devisetty U.K."/>
            <person name="Aguiy J.C."/>
        </authorList>
    </citation>
    <scope>NUCLEOTIDE SEQUENCE [LARGE SCALE GENOMIC DNA]</scope>
    <source>
        <strain evidence="7">JCA_2017</strain>
    </source>
</reference>
<comment type="similarity">
    <text evidence="2">Belongs to the glycosyl hydrolase 3 family.</text>
</comment>
<evidence type="ECO:0000256" key="3">
    <source>
        <dbReference type="ARBA" id="ARBA00012744"/>
    </source>
</evidence>
<comment type="catalytic activity">
    <reaction evidence="1">
        <text>Hydrolysis of terminal, non-reducing beta-D-glucosyl residues with release of beta-D-glucose.</text>
        <dbReference type="EC" id="3.2.1.21"/>
    </reaction>
</comment>
<dbReference type="InterPro" id="IPR036881">
    <property type="entry name" value="Glyco_hydro_3_C_sf"/>
</dbReference>
<gene>
    <name evidence="7" type="ORF">CR513_60420</name>
</gene>
<feature type="non-terminal residue" evidence="7">
    <location>
        <position position="125"/>
    </location>
</feature>